<accession>A0A8E2DUC7</accession>
<name>A0A8E2DUC7_9APHY</name>
<dbReference type="OrthoDB" id="10653778at2759"/>
<organism evidence="1 2">
    <name type="scientific">Obba rivulosa</name>
    <dbReference type="NCBI Taxonomy" id="1052685"/>
    <lineage>
        <taxon>Eukaryota</taxon>
        <taxon>Fungi</taxon>
        <taxon>Dikarya</taxon>
        <taxon>Basidiomycota</taxon>
        <taxon>Agaricomycotina</taxon>
        <taxon>Agaricomycetes</taxon>
        <taxon>Polyporales</taxon>
        <taxon>Gelatoporiaceae</taxon>
        <taxon>Obba</taxon>
    </lineage>
</organism>
<evidence type="ECO:0000313" key="1">
    <source>
        <dbReference type="EMBL" id="OCH95744.1"/>
    </source>
</evidence>
<keyword evidence="2" id="KW-1185">Reference proteome</keyword>
<proteinExistence type="predicted"/>
<dbReference type="EMBL" id="KV722334">
    <property type="protein sequence ID" value="OCH95744.1"/>
    <property type="molecule type" value="Genomic_DNA"/>
</dbReference>
<dbReference type="Proteomes" id="UP000250043">
    <property type="component" value="Unassembled WGS sequence"/>
</dbReference>
<reference evidence="1 2" key="1">
    <citation type="submission" date="2016-07" db="EMBL/GenBank/DDBJ databases">
        <title>Draft genome of the white-rot fungus Obba rivulosa 3A-2.</title>
        <authorList>
            <consortium name="DOE Joint Genome Institute"/>
            <person name="Miettinen O."/>
            <person name="Riley R."/>
            <person name="Acob R."/>
            <person name="Barry K."/>
            <person name="Cullen D."/>
            <person name="De Vries R."/>
            <person name="Hainaut M."/>
            <person name="Hatakka A."/>
            <person name="Henrissat B."/>
            <person name="Hilden K."/>
            <person name="Kuo R."/>
            <person name="Labutti K."/>
            <person name="Lipzen A."/>
            <person name="Makela M.R."/>
            <person name="Sandor L."/>
            <person name="Spatafora J.W."/>
            <person name="Grigoriev I.V."/>
            <person name="Hibbett D.S."/>
        </authorList>
    </citation>
    <scope>NUCLEOTIDE SEQUENCE [LARGE SCALE GENOMIC DNA]</scope>
    <source>
        <strain evidence="1 2">3A-2</strain>
    </source>
</reference>
<evidence type="ECO:0000313" key="2">
    <source>
        <dbReference type="Proteomes" id="UP000250043"/>
    </source>
</evidence>
<gene>
    <name evidence="1" type="ORF">OBBRIDRAFT_822679</name>
</gene>
<dbReference type="AlphaFoldDB" id="A0A8E2DUC7"/>
<sequence length="438" mass="47318">MKRSSDYPRAPGVCGVCNTAVQSLDSHWRRRHQSACTVKFPAGTGCVQYQVARRGDGRMHCPRCSKSYEAPMTLQSHTWRNCGNTATDRKPALEGRTPLRLRIPPIPRVCTPDDDVQFIGVRTLKVDGVDATQVDIKPKIEPDNLDGEEREADMTGESRNKVAMMVEDVQSANEQEEEEILRQLSSSTIEPAQRDVEMNESPDSVQPVPADISCTTSDFTGELQYPVGDDTTWGELMAISLPSLEYAAQEAEGFPIGLAQSVLPPASNDGHTVGSSGEAVPSEGFTADNCIAQVSGSCTSAAQAQVAIIAPQQPTPPLTPAFIVQPTPNMGGTLPNLTIPGSPPPPSTSNVALHTAEHSDATAAFLSGLSDEPEVLIHAFRSLGFETERHLDALCRRSDARWVHLTDVLRREYGVSYADCVLIEDGLDSRREALRSGG</sequence>
<protein>
    <submittedName>
        <fullName evidence="1">Uncharacterized protein</fullName>
    </submittedName>
</protein>